<evidence type="ECO:0000313" key="2">
    <source>
        <dbReference type="Proteomes" id="UP000789920"/>
    </source>
</evidence>
<sequence>QQSPYSFQDQSDQSLTEFSSSSTLFSNSGHNDIDASFKSTSNKYDENTTTEYLKVDIGICTINHVGSIKTIRGYKPKDITLLFRFNQETLSLCSNSMKNEIMIPLNQLRSFKVSSSMLICFRLVPNFQKRYFRHTDLSLTKPKEVTKDPTNFNIEHALSMTLTPLKEVQAETLHILEAGINRLWFEKYEVVNKITFKQKWQKCQWTRAVYFPDNENLYHFVVYLKGRFKFPITRLKYRSRKGDICLLSNDQDWEFAKNSAIKTENFV</sequence>
<reference evidence="1" key="1">
    <citation type="submission" date="2021-06" db="EMBL/GenBank/DDBJ databases">
        <authorList>
            <person name="Kallberg Y."/>
            <person name="Tangrot J."/>
            <person name="Rosling A."/>
        </authorList>
    </citation>
    <scope>NUCLEOTIDE SEQUENCE</scope>
    <source>
        <strain evidence="1">MA461A</strain>
    </source>
</reference>
<accession>A0ACA9Q3V6</accession>
<feature type="non-terminal residue" evidence="1">
    <location>
        <position position="267"/>
    </location>
</feature>
<dbReference type="EMBL" id="CAJVQC010026093">
    <property type="protein sequence ID" value="CAG8732082.1"/>
    <property type="molecule type" value="Genomic_DNA"/>
</dbReference>
<protein>
    <submittedName>
        <fullName evidence="1">14945_t:CDS:1</fullName>
    </submittedName>
</protein>
<organism evidence="1 2">
    <name type="scientific">Racocetra persica</name>
    <dbReference type="NCBI Taxonomy" id="160502"/>
    <lineage>
        <taxon>Eukaryota</taxon>
        <taxon>Fungi</taxon>
        <taxon>Fungi incertae sedis</taxon>
        <taxon>Mucoromycota</taxon>
        <taxon>Glomeromycotina</taxon>
        <taxon>Glomeromycetes</taxon>
        <taxon>Diversisporales</taxon>
        <taxon>Gigasporaceae</taxon>
        <taxon>Racocetra</taxon>
    </lineage>
</organism>
<dbReference type="Proteomes" id="UP000789920">
    <property type="component" value="Unassembled WGS sequence"/>
</dbReference>
<evidence type="ECO:0000313" key="1">
    <source>
        <dbReference type="EMBL" id="CAG8732082.1"/>
    </source>
</evidence>
<gene>
    <name evidence="1" type="ORF">RPERSI_LOCUS12263</name>
</gene>
<comment type="caution">
    <text evidence="1">The sequence shown here is derived from an EMBL/GenBank/DDBJ whole genome shotgun (WGS) entry which is preliminary data.</text>
</comment>
<feature type="non-terminal residue" evidence="1">
    <location>
        <position position="1"/>
    </location>
</feature>
<keyword evidence="2" id="KW-1185">Reference proteome</keyword>
<name>A0ACA9Q3V6_9GLOM</name>
<proteinExistence type="predicted"/>